<comment type="caution">
    <text evidence="2">The sequence shown here is derived from an EMBL/GenBank/DDBJ whole genome shotgun (WGS) entry which is preliminary data.</text>
</comment>
<organism evidence="2 3">
    <name type="scientific">Desmophyllum pertusum</name>
    <dbReference type="NCBI Taxonomy" id="174260"/>
    <lineage>
        <taxon>Eukaryota</taxon>
        <taxon>Metazoa</taxon>
        <taxon>Cnidaria</taxon>
        <taxon>Anthozoa</taxon>
        <taxon>Hexacorallia</taxon>
        <taxon>Scleractinia</taxon>
        <taxon>Caryophylliina</taxon>
        <taxon>Caryophylliidae</taxon>
        <taxon>Desmophyllum</taxon>
    </lineage>
</organism>
<feature type="compositionally biased region" description="Basic and acidic residues" evidence="1">
    <location>
        <begin position="116"/>
        <end position="127"/>
    </location>
</feature>
<reference evidence="2" key="1">
    <citation type="submission" date="2023-01" db="EMBL/GenBank/DDBJ databases">
        <title>Genome assembly of the deep-sea coral Lophelia pertusa.</title>
        <authorList>
            <person name="Herrera S."/>
            <person name="Cordes E."/>
        </authorList>
    </citation>
    <scope>NUCLEOTIDE SEQUENCE</scope>
    <source>
        <strain evidence="2">USNM1676648</strain>
        <tissue evidence="2">Polyp</tissue>
    </source>
</reference>
<dbReference type="Proteomes" id="UP001163046">
    <property type="component" value="Unassembled WGS sequence"/>
</dbReference>
<evidence type="ECO:0000313" key="2">
    <source>
        <dbReference type="EMBL" id="KAJ7386685.1"/>
    </source>
</evidence>
<sequence length="127" mass="14435">MLWKKGNEFNPKSFPEPISPDTPSGHIAGSATPNTLDPKPFNIDNIGMQTLEEEKEETLSTEPVEVVPQHNLVLDPPPLPRKSFSMKREEEPTHEQHEDKSDVKGRGTNTTKGRHQRDEGRRTQWSK</sequence>
<feature type="compositionally biased region" description="Basic and acidic residues" evidence="1">
    <location>
        <begin position="86"/>
        <end position="105"/>
    </location>
</feature>
<evidence type="ECO:0000313" key="3">
    <source>
        <dbReference type="Proteomes" id="UP001163046"/>
    </source>
</evidence>
<name>A0A9X0D4L8_9CNID</name>
<dbReference type="EMBL" id="MU825875">
    <property type="protein sequence ID" value="KAJ7386685.1"/>
    <property type="molecule type" value="Genomic_DNA"/>
</dbReference>
<accession>A0A9X0D4L8</accession>
<proteinExistence type="predicted"/>
<evidence type="ECO:0000256" key="1">
    <source>
        <dbReference type="SAM" id="MobiDB-lite"/>
    </source>
</evidence>
<dbReference type="AlphaFoldDB" id="A0A9X0D4L8"/>
<keyword evidence="3" id="KW-1185">Reference proteome</keyword>
<feature type="region of interest" description="Disordered" evidence="1">
    <location>
        <begin position="1"/>
        <end position="127"/>
    </location>
</feature>
<gene>
    <name evidence="2" type="ORF">OS493_006693</name>
</gene>
<protein>
    <submittedName>
        <fullName evidence="2">Uncharacterized protein</fullName>
    </submittedName>
</protein>